<feature type="domain" description="Pyruvate carboxyltransferase" evidence="10">
    <location>
        <begin position="11"/>
        <end position="276"/>
    </location>
</feature>
<dbReference type="EC" id="2.3.3.21" evidence="8"/>
<dbReference type="SMART" id="SM00917">
    <property type="entry name" value="LeuA_dimer"/>
    <property type="match status" value="1"/>
</dbReference>
<sequence length="534" mass="56664">MTESLSNPSGITLFDTTLRDGAQQEGLRFSVEDKLRIARLLDGLGLGLIEGGWPGANPNDTSFFARARTELELTSSRLVAFGATRRPGGRAADDPLVAALKEAGAPVICLVAKSDSRHVEKALRTTAAENLEMVRDTVTHLVAEGFEVMVDCEHFFDGYRHDPGYALEVVRAAGESGASVAVLCDTNGGMIPSMITEIVADAARLGVPLGIHCHNDTGCAVANSMAAAEAGVIQIQGTLNGYGERTGNADLVTVIGNLETKYGCRVLPAGRLAELSGVAHAVGEIANQLPQARQPYAGRSSFAHKAGLHASAIRIDPDLYQHIDPALVGNDMRMLISGMSGRANVLLKASELGFGELTREQASELVDVVKEREVDGYSYEAADASFELLMREHLGLPTSLFEVLFWQASSHQTGQGPVTTTAVVSVHPTGDASRQAGATTVEAVGDGPVHALDQALRGALLDHFPQIAGCRLTDYRVRILDDGHGTDATVRVLIDTEIDQRITTTVGVGTDIIEASWEALVDAYRHALVSGIRS</sequence>
<dbReference type="InterPro" id="IPR036230">
    <property type="entry name" value="LeuA_allosteric_dom_sf"/>
</dbReference>
<dbReference type="Proteomes" id="UP000251995">
    <property type="component" value="Chromosome"/>
</dbReference>
<evidence type="ECO:0000256" key="4">
    <source>
        <dbReference type="ARBA" id="ARBA00022624"/>
    </source>
</evidence>
<keyword evidence="11" id="KW-0012">Acyltransferase</keyword>
<evidence type="ECO:0000313" key="11">
    <source>
        <dbReference type="EMBL" id="AXE38591.1"/>
    </source>
</evidence>
<dbReference type="UniPathway" id="UPA00047">
    <property type="reaction ID" value="UER00066"/>
</dbReference>
<comment type="pathway">
    <text evidence="1">Amino-acid biosynthesis; L-isoleucine biosynthesis; 2-oxobutanoate from pyruvate: step 1/3.</text>
</comment>
<dbReference type="RefSeq" id="WP_114044575.1">
    <property type="nucleotide sequence ID" value="NZ_CP025198.1"/>
</dbReference>
<dbReference type="EMBL" id="CP025198">
    <property type="protein sequence ID" value="AXE38591.1"/>
    <property type="molecule type" value="Genomic_DNA"/>
</dbReference>
<evidence type="ECO:0000256" key="6">
    <source>
        <dbReference type="ARBA" id="ARBA00023304"/>
    </source>
</evidence>
<dbReference type="GO" id="GO:0003852">
    <property type="term" value="F:2-isopropylmalate synthase activity"/>
    <property type="evidence" value="ECO:0007669"/>
    <property type="project" value="InterPro"/>
</dbReference>
<dbReference type="PROSITE" id="PS00816">
    <property type="entry name" value="AIPM_HOMOCIT_SYNTH_2"/>
    <property type="match status" value="1"/>
</dbReference>
<dbReference type="OrthoDB" id="9803573at2"/>
<evidence type="ECO:0000256" key="8">
    <source>
        <dbReference type="NCBIfam" id="TIGR00977"/>
    </source>
</evidence>
<evidence type="ECO:0000259" key="10">
    <source>
        <dbReference type="PROSITE" id="PS50991"/>
    </source>
</evidence>
<dbReference type="InterPro" id="IPR000891">
    <property type="entry name" value="PYR_CT"/>
</dbReference>
<comment type="similarity">
    <text evidence="2 9">Belongs to the alpha-IPM synthase/homocitrate synthase family.</text>
</comment>
<dbReference type="SUPFAM" id="SSF51569">
    <property type="entry name" value="Aldolase"/>
    <property type="match status" value="1"/>
</dbReference>
<dbReference type="GO" id="GO:0009098">
    <property type="term" value="P:L-leucine biosynthetic process"/>
    <property type="evidence" value="ECO:0007669"/>
    <property type="project" value="InterPro"/>
</dbReference>
<protein>
    <recommendedName>
        <fullName evidence="8">Citramalate synthase</fullName>
        <ecNumber evidence="8">2.3.3.21</ecNumber>
    </recommendedName>
</protein>
<keyword evidence="4" id="KW-0412">Isoleucine biosynthesis</keyword>
<dbReference type="PANTHER" id="PTHR43538:SF1">
    <property type="entry name" value="(R)-CITRAMALATE SYNTHASE"/>
    <property type="match status" value="1"/>
</dbReference>
<dbReference type="PROSITE" id="PS00815">
    <property type="entry name" value="AIPM_HOMOCIT_SYNTH_1"/>
    <property type="match status" value="1"/>
</dbReference>
<dbReference type="Pfam" id="PF22617">
    <property type="entry name" value="HCS_D2"/>
    <property type="match status" value="1"/>
</dbReference>
<evidence type="ECO:0000256" key="9">
    <source>
        <dbReference type="RuleBase" id="RU003523"/>
    </source>
</evidence>
<dbReference type="GO" id="GO:0009097">
    <property type="term" value="P:isoleucine biosynthetic process"/>
    <property type="evidence" value="ECO:0007669"/>
    <property type="project" value="UniProtKB-UniRule"/>
</dbReference>
<keyword evidence="5 9" id="KW-0808">Transferase</keyword>
<dbReference type="InterPro" id="IPR054691">
    <property type="entry name" value="LeuA/HCS_post-cat"/>
</dbReference>
<evidence type="ECO:0000256" key="7">
    <source>
        <dbReference type="ARBA" id="ARBA00048263"/>
    </source>
</evidence>
<dbReference type="Gene3D" id="3.30.160.270">
    <property type="match status" value="1"/>
</dbReference>
<dbReference type="InterPro" id="IPR013785">
    <property type="entry name" value="Aldolase_TIM"/>
</dbReference>
<evidence type="ECO:0000256" key="1">
    <source>
        <dbReference type="ARBA" id="ARBA00004743"/>
    </source>
</evidence>
<reference evidence="11 12" key="1">
    <citation type="submission" date="2017-12" db="EMBL/GenBank/DDBJ databases">
        <title>The whole genome sequence of the Acidipropionibacterium virtanenii sp. nov. type strain JS278.</title>
        <authorList>
            <person name="Laine P."/>
            <person name="Deptula P."/>
            <person name="Varmanen P."/>
            <person name="Auvinen P."/>
        </authorList>
    </citation>
    <scope>NUCLEOTIDE SEQUENCE [LARGE SCALE GENOMIC DNA]</scope>
    <source>
        <strain evidence="11 12">JS278</strain>
    </source>
</reference>
<keyword evidence="12" id="KW-1185">Reference proteome</keyword>
<dbReference type="AlphaFoldDB" id="A0A344UTJ3"/>
<dbReference type="InterPro" id="IPR005675">
    <property type="entry name" value="Citramal_synthase"/>
</dbReference>
<dbReference type="Pfam" id="PF08502">
    <property type="entry name" value="LeuA_dimer"/>
    <property type="match status" value="1"/>
</dbReference>
<dbReference type="InterPro" id="IPR013709">
    <property type="entry name" value="2-isopropylmalate_synth_dimer"/>
</dbReference>
<dbReference type="Gene3D" id="3.20.20.70">
    <property type="entry name" value="Aldolase class I"/>
    <property type="match status" value="1"/>
</dbReference>
<accession>A0A344UTJ3</accession>
<comment type="catalytic activity">
    <reaction evidence="7">
        <text>pyruvate + acetyl-CoA + H2O = (3R)-citramalate + CoA + H(+)</text>
        <dbReference type="Rhea" id="RHEA:19045"/>
        <dbReference type="ChEBI" id="CHEBI:15361"/>
        <dbReference type="ChEBI" id="CHEBI:15377"/>
        <dbReference type="ChEBI" id="CHEBI:15378"/>
        <dbReference type="ChEBI" id="CHEBI:30934"/>
        <dbReference type="ChEBI" id="CHEBI:57287"/>
        <dbReference type="ChEBI" id="CHEBI:57288"/>
        <dbReference type="EC" id="2.3.3.21"/>
    </reaction>
</comment>
<dbReference type="NCBIfam" id="TIGR00977">
    <property type="entry name" value="citramal_synth"/>
    <property type="match status" value="1"/>
</dbReference>
<dbReference type="CDD" id="cd07941">
    <property type="entry name" value="DRE_TIM_LeuA3"/>
    <property type="match status" value="1"/>
</dbReference>
<dbReference type="Gene3D" id="1.10.238.260">
    <property type="match status" value="1"/>
</dbReference>
<gene>
    <name evidence="11" type="primary">cimA</name>
    <name evidence="11" type="ORF">JS278_01420</name>
</gene>
<evidence type="ECO:0000313" key="12">
    <source>
        <dbReference type="Proteomes" id="UP000251995"/>
    </source>
</evidence>
<dbReference type="InterPro" id="IPR002034">
    <property type="entry name" value="AIPM/Hcit_synth_CS"/>
</dbReference>
<evidence type="ECO:0000256" key="2">
    <source>
        <dbReference type="ARBA" id="ARBA00006154"/>
    </source>
</evidence>
<evidence type="ECO:0000256" key="3">
    <source>
        <dbReference type="ARBA" id="ARBA00022605"/>
    </source>
</evidence>
<dbReference type="KEGG" id="acij:JS278_01420"/>
<evidence type="ECO:0000256" key="5">
    <source>
        <dbReference type="ARBA" id="ARBA00022679"/>
    </source>
</evidence>
<keyword evidence="6" id="KW-0100">Branched-chain amino acid biosynthesis</keyword>
<dbReference type="SUPFAM" id="SSF110921">
    <property type="entry name" value="2-isopropylmalate synthase LeuA, allosteric (dimerisation) domain"/>
    <property type="match status" value="1"/>
</dbReference>
<proteinExistence type="inferred from homology"/>
<dbReference type="PANTHER" id="PTHR43538">
    <property type="entry name" value="ALPHA-IPM SYNTHASE/HOMOCITRATE SYNTHASE"/>
    <property type="match status" value="1"/>
</dbReference>
<dbReference type="PROSITE" id="PS50991">
    <property type="entry name" value="PYR_CT"/>
    <property type="match status" value="1"/>
</dbReference>
<name>A0A344UTJ3_9ACTN</name>
<dbReference type="Pfam" id="PF00682">
    <property type="entry name" value="HMGL-like"/>
    <property type="match status" value="1"/>
</dbReference>
<dbReference type="GO" id="GO:0043714">
    <property type="term" value="F:(R)-citramalate synthase activity"/>
    <property type="evidence" value="ECO:0007669"/>
    <property type="project" value="UniProtKB-UniRule"/>
</dbReference>
<organism evidence="11 12">
    <name type="scientific">Acidipropionibacterium virtanenii</name>
    <dbReference type="NCBI Taxonomy" id="2057246"/>
    <lineage>
        <taxon>Bacteria</taxon>
        <taxon>Bacillati</taxon>
        <taxon>Actinomycetota</taxon>
        <taxon>Actinomycetes</taxon>
        <taxon>Propionibacteriales</taxon>
        <taxon>Propionibacteriaceae</taxon>
        <taxon>Acidipropionibacterium</taxon>
    </lineage>
</organism>
<keyword evidence="3" id="KW-0028">Amino-acid biosynthesis</keyword>